<sequence>MNKILDKLKGVSTCRVAAIVATLLLAVLVAGLAACSAATFSSEAGAVKAVGDAAAGIIDEARGIEFPEQGDEDNEASESSPQDAEDAEPDSGDAPSRPSPEPGIADRAQASGGTGDPGGSSQNTGSAYSAGSAQAPAQQKKWVEDTEQVWVEDKAAWSEQVPVYGTKEVSICNICGQDITGNTSAHGKAHMIAGEGSGHHSEVRREVTGYNTVSHPAEGHWETRVVGGHWE</sequence>
<feature type="compositionally biased region" description="Polar residues" evidence="1">
    <location>
        <begin position="119"/>
        <end position="137"/>
    </location>
</feature>
<evidence type="ECO:0000313" key="2">
    <source>
        <dbReference type="EMBL" id="MCI2242088.1"/>
    </source>
</evidence>
<dbReference type="PROSITE" id="PS51257">
    <property type="entry name" value="PROKAR_LIPOPROTEIN"/>
    <property type="match status" value="1"/>
</dbReference>
<proteinExistence type="predicted"/>
<protein>
    <submittedName>
        <fullName evidence="2">Uncharacterized protein</fullName>
    </submittedName>
</protein>
<dbReference type="Proteomes" id="UP001430755">
    <property type="component" value="Unassembled WGS sequence"/>
</dbReference>
<reference evidence="2" key="1">
    <citation type="submission" date="2021-11" db="EMBL/GenBank/DDBJ databases">
        <title>A Novel Adlercreutzia Species, isolated from a Allomyrina dichotoma larva feces.</title>
        <authorList>
            <person name="Suh M.K."/>
        </authorList>
    </citation>
    <scope>NUCLEOTIDE SEQUENCE</scope>
    <source>
        <strain evidence="2">JBNU-10</strain>
    </source>
</reference>
<evidence type="ECO:0000313" key="3">
    <source>
        <dbReference type="Proteomes" id="UP001430755"/>
    </source>
</evidence>
<accession>A0ABS9WGV1</accession>
<gene>
    <name evidence="2" type="ORF">LPT13_06965</name>
</gene>
<evidence type="ECO:0000256" key="1">
    <source>
        <dbReference type="SAM" id="MobiDB-lite"/>
    </source>
</evidence>
<organism evidence="2 3">
    <name type="scientific">Adlercreutzia faecimuris</name>
    <dbReference type="NCBI Taxonomy" id="2897341"/>
    <lineage>
        <taxon>Bacteria</taxon>
        <taxon>Bacillati</taxon>
        <taxon>Actinomycetota</taxon>
        <taxon>Coriobacteriia</taxon>
        <taxon>Eggerthellales</taxon>
        <taxon>Eggerthellaceae</taxon>
        <taxon>Adlercreutzia</taxon>
    </lineage>
</organism>
<comment type="caution">
    <text evidence="2">The sequence shown here is derived from an EMBL/GenBank/DDBJ whole genome shotgun (WGS) entry which is preliminary data.</text>
</comment>
<dbReference type="RefSeq" id="WP_242164959.1">
    <property type="nucleotide sequence ID" value="NZ_JAJMLW010000002.1"/>
</dbReference>
<name>A0ABS9WGV1_9ACTN</name>
<keyword evidence="3" id="KW-1185">Reference proteome</keyword>
<feature type="region of interest" description="Disordered" evidence="1">
    <location>
        <begin position="66"/>
        <end position="141"/>
    </location>
</feature>
<dbReference type="EMBL" id="JAJMLW010000002">
    <property type="protein sequence ID" value="MCI2242088.1"/>
    <property type="molecule type" value="Genomic_DNA"/>
</dbReference>